<keyword evidence="12" id="KW-0460">Magnesium</keyword>
<keyword evidence="6" id="KW-0963">Cytoplasm</keyword>
<dbReference type="PANTHER" id="PTHR11076:SF33">
    <property type="entry name" value="DNA POLYMERASE KAPPA"/>
    <property type="match status" value="1"/>
</dbReference>
<evidence type="ECO:0000256" key="6">
    <source>
        <dbReference type="ARBA" id="ARBA00022490"/>
    </source>
</evidence>
<evidence type="ECO:0000259" key="17">
    <source>
        <dbReference type="PROSITE" id="PS50173"/>
    </source>
</evidence>
<dbReference type="GO" id="GO:0009432">
    <property type="term" value="P:SOS response"/>
    <property type="evidence" value="ECO:0007669"/>
    <property type="project" value="TreeGrafter"/>
</dbReference>
<evidence type="ECO:0000256" key="1">
    <source>
        <dbReference type="ARBA" id="ARBA00001946"/>
    </source>
</evidence>
<evidence type="ECO:0000256" key="16">
    <source>
        <dbReference type="ARBA" id="ARBA00049244"/>
    </source>
</evidence>
<dbReference type="InterPro" id="IPR043502">
    <property type="entry name" value="DNA/RNA_pol_sf"/>
</dbReference>
<proteinExistence type="inferred from homology"/>
<dbReference type="InterPro" id="IPR043128">
    <property type="entry name" value="Rev_trsase/Diguanyl_cyclase"/>
</dbReference>
<dbReference type="GO" id="GO:0005829">
    <property type="term" value="C:cytosol"/>
    <property type="evidence" value="ECO:0007669"/>
    <property type="project" value="TreeGrafter"/>
</dbReference>
<evidence type="ECO:0000256" key="15">
    <source>
        <dbReference type="ARBA" id="ARBA00023204"/>
    </source>
</evidence>
<gene>
    <name evidence="18" type="ORF">S12H4_13202</name>
</gene>
<dbReference type="GO" id="GO:0046872">
    <property type="term" value="F:metal ion binding"/>
    <property type="evidence" value="ECO:0007669"/>
    <property type="project" value="UniProtKB-KW"/>
</dbReference>
<dbReference type="FunFam" id="3.40.1170.60:FF:000001">
    <property type="entry name" value="DNA polymerase IV"/>
    <property type="match status" value="1"/>
</dbReference>
<evidence type="ECO:0000256" key="10">
    <source>
        <dbReference type="ARBA" id="ARBA00022723"/>
    </source>
</evidence>
<keyword evidence="5" id="KW-0515">Mutator protein</keyword>
<comment type="similarity">
    <text evidence="3">Belongs to the DNA polymerase type-Y family.</text>
</comment>
<dbReference type="Gene3D" id="3.30.70.270">
    <property type="match status" value="1"/>
</dbReference>
<evidence type="ECO:0000256" key="9">
    <source>
        <dbReference type="ARBA" id="ARBA00022705"/>
    </source>
</evidence>
<dbReference type="GO" id="GO:0003887">
    <property type="term" value="F:DNA-directed DNA polymerase activity"/>
    <property type="evidence" value="ECO:0007669"/>
    <property type="project" value="UniProtKB-KW"/>
</dbReference>
<evidence type="ECO:0000313" key="18">
    <source>
        <dbReference type="EMBL" id="GAI87619.1"/>
    </source>
</evidence>
<evidence type="ECO:0000256" key="7">
    <source>
        <dbReference type="ARBA" id="ARBA00022679"/>
    </source>
</evidence>
<dbReference type="InterPro" id="IPR001126">
    <property type="entry name" value="UmuC"/>
</dbReference>
<evidence type="ECO:0000256" key="4">
    <source>
        <dbReference type="ARBA" id="ARBA00012417"/>
    </source>
</evidence>
<comment type="caution">
    <text evidence="18">The sequence shown here is derived from an EMBL/GenBank/DDBJ whole genome shotgun (WGS) entry which is preliminary data.</text>
</comment>
<dbReference type="GO" id="GO:0003677">
    <property type="term" value="F:DNA binding"/>
    <property type="evidence" value="ECO:0007669"/>
    <property type="project" value="UniProtKB-KW"/>
</dbReference>
<evidence type="ECO:0000256" key="11">
    <source>
        <dbReference type="ARBA" id="ARBA00022763"/>
    </source>
</evidence>
<dbReference type="PANTHER" id="PTHR11076">
    <property type="entry name" value="DNA REPAIR POLYMERASE UMUC / TRANSFERASE FAMILY MEMBER"/>
    <property type="match status" value="1"/>
</dbReference>
<dbReference type="Pfam" id="PF00817">
    <property type="entry name" value="IMS"/>
    <property type="match status" value="1"/>
</dbReference>
<keyword evidence="15" id="KW-0234">DNA repair</keyword>
<dbReference type="GO" id="GO:0006260">
    <property type="term" value="P:DNA replication"/>
    <property type="evidence" value="ECO:0007669"/>
    <property type="project" value="UniProtKB-KW"/>
</dbReference>
<dbReference type="Gene3D" id="3.40.1170.60">
    <property type="match status" value="1"/>
</dbReference>
<dbReference type="AlphaFoldDB" id="X1U5Q1"/>
<keyword evidence="13" id="KW-0239">DNA-directed DNA polymerase</keyword>
<dbReference type="GO" id="GO:0006281">
    <property type="term" value="P:DNA repair"/>
    <property type="evidence" value="ECO:0007669"/>
    <property type="project" value="UniProtKB-KW"/>
</dbReference>
<keyword evidence="10" id="KW-0479">Metal-binding</keyword>
<feature type="non-terminal residue" evidence="18">
    <location>
        <position position="95"/>
    </location>
</feature>
<dbReference type="EMBL" id="BARW01006285">
    <property type="protein sequence ID" value="GAI87619.1"/>
    <property type="molecule type" value="Genomic_DNA"/>
</dbReference>
<comment type="subcellular location">
    <subcellularLocation>
        <location evidence="2">Cytoplasm</location>
    </subcellularLocation>
</comment>
<dbReference type="GO" id="GO:0042276">
    <property type="term" value="P:error-prone translesion synthesis"/>
    <property type="evidence" value="ECO:0007669"/>
    <property type="project" value="TreeGrafter"/>
</dbReference>
<keyword evidence="8" id="KW-0548">Nucleotidyltransferase</keyword>
<feature type="domain" description="UmuC" evidence="17">
    <location>
        <begin position="1"/>
        <end position="95"/>
    </location>
</feature>
<keyword evidence="11" id="KW-0227">DNA damage</keyword>
<comment type="catalytic activity">
    <reaction evidence="16">
        <text>DNA(n) + a 2'-deoxyribonucleoside 5'-triphosphate = DNA(n+1) + diphosphate</text>
        <dbReference type="Rhea" id="RHEA:22508"/>
        <dbReference type="Rhea" id="RHEA-COMP:17339"/>
        <dbReference type="Rhea" id="RHEA-COMP:17340"/>
        <dbReference type="ChEBI" id="CHEBI:33019"/>
        <dbReference type="ChEBI" id="CHEBI:61560"/>
        <dbReference type="ChEBI" id="CHEBI:173112"/>
        <dbReference type="EC" id="2.7.7.7"/>
    </reaction>
</comment>
<dbReference type="SUPFAM" id="SSF56672">
    <property type="entry name" value="DNA/RNA polymerases"/>
    <property type="match status" value="1"/>
</dbReference>
<evidence type="ECO:0000256" key="2">
    <source>
        <dbReference type="ARBA" id="ARBA00004496"/>
    </source>
</evidence>
<comment type="cofactor">
    <cofactor evidence="1">
        <name>Mg(2+)</name>
        <dbReference type="ChEBI" id="CHEBI:18420"/>
    </cofactor>
</comment>
<keyword evidence="7" id="KW-0808">Transferase</keyword>
<evidence type="ECO:0000256" key="5">
    <source>
        <dbReference type="ARBA" id="ARBA00022457"/>
    </source>
</evidence>
<keyword evidence="14" id="KW-0238">DNA-binding</keyword>
<dbReference type="PROSITE" id="PS50173">
    <property type="entry name" value="UMUC"/>
    <property type="match status" value="1"/>
</dbReference>
<accession>X1U5Q1</accession>
<evidence type="ECO:0000256" key="3">
    <source>
        <dbReference type="ARBA" id="ARBA00010945"/>
    </source>
</evidence>
<dbReference type="EC" id="2.7.7.7" evidence="4"/>
<keyword evidence="9" id="KW-0235">DNA replication</keyword>
<name>X1U5Q1_9ZZZZ</name>
<organism evidence="18">
    <name type="scientific">marine sediment metagenome</name>
    <dbReference type="NCBI Taxonomy" id="412755"/>
    <lineage>
        <taxon>unclassified sequences</taxon>
        <taxon>metagenomes</taxon>
        <taxon>ecological metagenomes</taxon>
    </lineage>
</organism>
<evidence type="ECO:0000256" key="14">
    <source>
        <dbReference type="ARBA" id="ARBA00023125"/>
    </source>
</evidence>
<evidence type="ECO:0000256" key="12">
    <source>
        <dbReference type="ARBA" id="ARBA00022842"/>
    </source>
</evidence>
<evidence type="ECO:0000256" key="13">
    <source>
        <dbReference type="ARBA" id="ARBA00022932"/>
    </source>
</evidence>
<sequence>MDAFFVNVHLLEHPEDAGIPLAVGGRPGSRGVITSASYEARKFGVRSAMPSGRAIRICPQLKIVGSNWSRIRECSLQVMDILAEFGPVEKMSVDE</sequence>
<evidence type="ECO:0000256" key="8">
    <source>
        <dbReference type="ARBA" id="ARBA00022695"/>
    </source>
</evidence>
<protein>
    <recommendedName>
        <fullName evidence="4">DNA-directed DNA polymerase</fullName>
        <ecNumber evidence="4">2.7.7.7</ecNumber>
    </recommendedName>
</protein>
<reference evidence="18" key="1">
    <citation type="journal article" date="2014" name="Front. Microbiol.">
        <title>High frequency of phylogenetically diverse reductive dehalogenase-homologous genes in deep subseafloor sedimentary metagenomes.</title>
        <authorList>
            <person name="Kawai M."/>
            <person name="Futagami T."/>
            <person name="Toyoda A."/>
            <person name="Takaki Y."/>
            <person name="Nishi S."/>
            <person name="Hori S."/>
            <person name="Arai W."/>
            <person name="Tsubouchi T."/>
            <person name="Morono Y."/>
            <person name="Uchiyama I."/>
            <person name="Ito T."/>
            <person name="Fujiyama A."/>
            <person name="Inagaki F."/>
            <person name="Takami H."/>
        </authorList>
    </citation>
    <scope>NUCLEOTIDE SEQUENCE</scope>
    <source>
        <strain evidence="18">Expedition CK06-06</strain>
    </source>
</reference>
<dbReference type="InterPro" id="IPR050116">
    <property type="entry name" value="DNA_polymerase-Y"/>
</dbReference>